<sequence length="164" mass="17953">MSRPSLEKIGNLSVFSGDGESSSPARHPSSHNSGDIHSSSELVIRVNDAEHPTSPASYPDFDISPESPEFDENFRPSNEEIKASETINHAVLAGANDQFWQSFLTEESSSSVLSRPEHQSEKRSTTGGRTSETMPNSDGRFWWNANSIDSLAKNMGRIGTAKRT</sequence>
<dbReference type="EMBL" id="GGEC01011778">
    <property type="protein sequence ID" value="MBW92261.1"/>
    <property type="molecule type" value="Transcribed_RNA"/>
</dbReference>
<proteinExistence type="predicted"/>
<feature type="compositionally biased region" description="Basic and acidic residues" evidence="1">
    <location>
        <begin position="115"/>
        <end position="124"/>
    </location>
</feature>
<feature type="compositionally biased region" description="Low complexity" evidence="1">
    <location>
        <begin position="30"/>
        <end position="40"/>
    </location>
</feature>
<organism evidence="2">
    <name type="scientific">Rhizophora mucronata</name>
    <name type="common">Asiatic mangrove</name>
    <dbReference type="NCBI Taxonomy" id="61149"/>
    <lineage>
        <taxon>Eukaryota</taxon>
        <taxon>Viridiplantae</taxon>
        <taxon>Streptophyta</taxon>
        <taxon>Embryophyta</taxon>
        <taxon>Tracheophyta</taxon>
        <taxon>Spermatophyta</taxon>
        <taxon>Magnoliopsida</taxon>
        <taxon>eudicotyledons</taxon>
        <taxon>Gunneridae</taxon>
        <taxon>Pentapetalae</taxon>
        <taxon>rosids</taxon>
        <taxon>fabids</taxon>
        <taxon>Malpighiales</taxon>
        <taxon>Rhizophoraceae</taxon>
        <taxon>Rhizophora</taxon>
    </lineage>
</organism>
<feature type="region of interest" description="Disordered" evidence="1">
    <location>
        <begin position="106"/>
        <end position="140"/>
    </location>
</feature>
<protein>
    <submittedName>
        <fullName evidence="2">Uncharacterized protein</fullName>
    </submittedName>
</protein>
<name>A0A2P2JFJ9_RHIMU</name>
<evidence type="ECO:0000256" key="1">
    <source>
        <dbReference type="SAM" id="MobiDB-lite"/>
    </source>
</evidence>
<feature type="compositionally biased region" description="Polar residues" evidence="1">
    <location>
        <begin position="125"/>
        <end position="136"/>
    </location>
</feature>
<dbReference type="AlphaFoldDB" id="A0A2P2JFJ9"/>
<feature type="region of interest" description="Disordered" evidence="1">
    <location>
        <begin position="1"/>
        <end position="76"/>
    </location>
</feature>
<evidence type="ECO:0000313" key="2">
    <source>
        <dbReference type="EMBL" id="MBW92261.1"/>
    </source>
</evidence>
<accession>A0A2P2JFJ9</accession>
<reference evidence="2" key="1">
    <citation type="submission" date="2018-02" db="EMBL/GenBank/DDBJ databases">
        <title>Rhizophora mucronata_Transcriptome.</title>
        <authorList>
            <person name="Meera S.P."/>
            <person name="Sreeshan A."/>
            <person name="Augustine A."/>
        </authorList>
    </citation>
    <scope>NUCLEOTIDE SEQUENCE</scope>
    <source>
        <tissue evidence="2">Leaf</tissue>
    </source>
</reference>